<reference evidence="2" key="1">
    <citation type="submission" date="2016-10" db="EMBL/GenBank/DDBJ databases">
        <authorList>
            <person name="Varghese N."/>
            <person name="Submissions S."/>
        </authorList>
    </citation>
    <scope>NUCLEOTIDE SEQUENCE [LARGE SCALE GENOMIC DNA]</scope>
    <source>
        <strain evidence="2">DSM 16522</strain>
    </source>
</reference>
<gene>
    <name evidence="1" type="ORF">SAMN05421579_14910</name>
</gene>
<dbReference type="RefSeq" id="WP_092520984.1">
    <property type="nucleotide sequence ID" value="NZ_CAWRAH010000073.1"/>
</dbReference>
<dbReference type="OrthoDB" id="6444532at2"/>
<proteinExistence type="predicted"/>
<dbReference type="EMBL" id="FOVO01000049">
    <property type="protein sequence ID" value="SFO04414.1"/>
    <property type="molecule type" value="Genomic_DNA"/>
</dbReference>
<dbReference type="InterPro" id="IPR012905">
    <property type="entry name" value="PA-IL"/>
</dbReference>
<accession>A0A1I5DYP1</accession>
<keyword evidence="2" id="KW-1185">Reference proteome</keyword>
<protein>
    <submittedName>
        <fullName evidence="1">PA-IL-like protein</fullName>
    </submittedName>
</protein>
<dbReference type="Gene3D" id="2.60.120.430">
    <property type="entry name" value="Galactose-binding lectin"/>
    <property type="match status" value="1"/>
</dbReference>
<evidence type="ECO:0000313" key="1">
    <source>
        <dbReference type="EMBL" id="SFO04414.1"/>
    </source>
</evidence>
<organism evidence="1 2">
    <name type="scientific">Xenorhabdus japonica</name>
    <dbReference type="NCBI Taxonomy" id="53341"/>
    <lineage>
        <taxon>Bacteria</taxon>
        <taxon>Pseudomonadati</taxon>
        <taxon>Pseudomonadota</taxon>
        <taxon>Gammaproteobacteria</taxon>
        <taxon>Enterobacterales</taxon>
        <taxon>Morganellaceae</taxon>
        <taxon>Xenorhabdus</taxon>
    </lineage>
</organism>
<dbReference type="AlphaFoldDB" id="A0A1I5DYP1"/>
<dbReference type="Proteomes" id="UP000199011">
    <property type="component" value="Unassembled WGS sequence"/>
</dbReference>
<dbReference type="Pfam" id="PF07828">
    <property type="entry name" value="PA-IL"/>
    <property type="match status" value="1"/>
</dbReference>
<dbReference type="InterPro" id="IPR008979">
    <property type="entry name" value="Galactose-bd-like_sf"/>
</dbReference>
<name>A0A1I5DYP1_9GAMM</name>
<evidence type="ECO:0000313" key="2">
    <source>
        <dbReference type="Proteomes" id="UP000199011"/>
    </source>
</evidence>
<sequence length="127" mass="13922">MYDWSGAVSVTSEKGQPTGLILKKGDVISIVAKGWVKYGRPDVEWASPDGPLPIRTQPPSIATLVAKITNKKFKIGNGVLHKTIPVDGELILLFNDVPGSFGDNSGEFHVDIKIESRYNPDYLEEIK</sequence>
<dbReference type="SUPFAM" id="SSF49785">
    <property type="entry name" value="Galactose-binding domain-like"/>
    <property type="match status" value="1"/>
</dbReference>